<dbReference type="EMBL" id="CAJPWZ010003071">
    <property type="protein sequence ID" value="CAG2250953.1"/>
    <property type="molecule type" value="Genomic_DNA"/>
</dbReference>
<protein>
    <recommendedName>
        <fullName evidence="10">DDE Tnp4 domain-containing protein</fullName>
    </recommendedName>
</protein>
<dbReference type="Pfam" id="PF13359">
    <property type="entry name" value="DDE_Tnp_4"/>
    <property type="match status" value="1"/>
</dbReference>
<keyword evidence="5" id="KW-0832">Ubl conjugation</keyword>
<dbReference type="InterPro" id="IPR021893">
    <property type="entry name" value="ZMYM2-like_C"/>
</dbReference>
<name>A0A8S3UXZ7_MYTED</name>
<sequence>MNWTPNDWYENIRMSQQSFNHICDQLSVFIERRTTKFRSPHLVGKRVMVTFWRLATNIEFRTLGHLFGMGRSTAWKHHDAHVLRESSVFLKASAGELLPNWTENLDNVEVPPFIIGDPAYPSLTWLMKAYPGNNLSQEQQVFNCRLSRARMTIECAFGRLKGRWRCLIKRLDNELYSVSGLAKACCTLHNICEVHGYFFNENWLEDIDDNVTTANNTKKKMRLAINVFRKWQLERNELAKRDENISCIAPDIEEMTKDELCYSLSRFICEVIKENGEDYPGQTLKKCYKFLNEDAFLQVKNTLVFTMKQRAAAGLGINKKKAETILVEEEELLWQTGNLGDSNPARLVDTIVYLIGLHFTLRAGKEHKNLRMKNSQITILERNGETCLKYYEDISKSNQGGLKTKRIKQKQVYAYEDTANPDRCIVRLYKKYIDHW</sequence>
<feature type="domain" description="DDE Tnp4" evidence="7">
    <location>
        <begin position="78"/>
        <end position="190"/>
    </location>
</feature>
<reference evidence="8" key="1">
    <citation type="submission" date="2021-03" db="EMBL/GenBank/DDBJ databases">
        <authorList>
            <person name="Bekaert M."/>
        </authorList>
    </citation>
    <scope>NUCLEOTIDE SEQUENCE</scope>
</reference>
<dbReference type="Pfam" id="PF12012">
    <property type="entry name" value="DUF3504"/>
    <property type="match status" value="1"/>
</dbReference>
<comment type="caution">
    <text evidence="8">The sequence shown here is derived from an EMBL/GenBank/DDBJ whole genome shotgun (WGS) entry which is preliminary data.</text>
</comment>
<keyword evidence="9" id="KW-1185">Reference proteome</keyword>
<keyword evidence="2" id="KW-1017">Isopeptide bond</keyword>
<keyword evidence="4" id="KW-0479">Metal-binding</keyword>
<dbReference type="PANTHER" id="PTHR46963">
    <property type="entry name" value="SIMILAR TO RIKEN CDNA E130308A19"/>
    <property type="match status" value="1"/>
</dbReference>
<evidence type="ECO:0000256" key="4">
    <source>
        <dbReference type="ARBA" id="ARBA00022723"/>
    </source>
</evidence>
<feature type="domain" description="ZMYM2-like/QRICH1 C-terminal" evidence="6">
    <location>
        <begin position="328"/>
        <end position="434"/>
    </location>
</feature>
<accession>A0A8S3UXZ7</accession>
<evidence type="ECO:0000259" key="7">
    <source>
        <dbReference type="Pfam" id="PF13359"/>
    </source>
</evidence>
<proteinExistence type="predicted"/>
<dbReference type="Proteomes" id="UP000683360">
    <property type="component" value="Unassembled WGS sequence"/>
</dbReference>
<organism evidence="8 9">
    <name type="scientific">Mytilus edulis</name>
    <name type="common">Blue mussel</name>
    <dbReference type="NCBI Taxonomy" id="6550"/>
    <lineage>
        <taxon>Eukaryota</taxon>
        <taxon>Metazoa</taxon>
        <taxon>Spiralia</taxon>
        <taxon>Lophotrochozoa</taxon>
        <taxon>Mollusca</taxon>
        <taxon>Bivalvia</taxon>
        <taxon>Autobranchia</taxon>
        <taxon>Pteriomorphia</taxon>
        <taxon>Mytilida</taxon>
        <taxon>Mytiloidea</taxon>
        <taxon>Mytilidae</taxon>
        <taxon>Mytilinae</taxon>
        <taxon>Mytilus</taxon>
    </lineage>
</organism>
<dbReference type="PANTHER" id="PTHR46963:SF1">
    <property type="entry name" value="SIMILAR TO RIKEN CDNA E130308A19"/>
    <property type="match status" value="1"/>
</dbReference>
<gene>
    <name evidence="8" type="ORF">MEDL_62634</name>
</gene>
<evidence type="ECO:0000259" key="6">
    <source>
        <dbReference type="Pfam" id="PF12012"/>
    </source>
</evidence>
<evidence type="ECO:0000256" key="5">
    <source>
        <dbReference type="ARBA" id="ARBA00022843"/>
    </source>
</evidence>
<comment type="cofactor">
    <cofactor evidence="1">
        <name>a divalent metal cation</name>
        <dbReference type="ChEBI" id="CHEBI:60240"/>
    </cofactor>
</comment>
<evidence type="ECO:0000256" key="2">
    <source>
        <dbReference type="ARBA" id="ARBA00022499"/>
    </source>
</evidence>
<evidence type="ECO:0008006" key="10">
    <source>
        <dbReference type="Google" id="ProtNLM"/>
    </source>
</evidence>
<dbReference type="InterPro" id="IPR027806">
    <property type="entry name" value="HARBI1_dom"/>
</dbReference>
<dbReference type="OrthoDB" id="2668416at2759"/>
<evidence type="ECO:0000256" key="1">
    <source>
        <dbReference type="ARBA" id="ARBA00001968"/>
    </source>
</evidence>
<dbReference type="AlphaFoldDB" id="A0A8S3UXZ7"/>
<dbReference type="InterPro" id="IPR042838">
    <property type="entry name" value="KIAA1958"/>
</dbReference>
<evidence type="ECO:0000313" key="8">
    <source>
        <dbReference type="EMBL" id="CAG2250953.1"/>
    </source>
</evidence>
<evidence type="ECO:0000256" key="3">
    <source>
        <dbReference type="ARBA" id="ARBA00022553"/>
    </source>
</evidence>
<keyword evidence="3" id="KW-0597">Phosphoprotein</keyword>
<evidence type="ECO:0000313" key="9">
    <source>
        <dbReference type="Proteomes" id="UP000683360"/>
    </source>
</evidence>
<dbReference type="GO" id="GO:0046872">
    <property type="term" value="F:metal ion binding"/>
    <property type="evidence" value="ECO:0007669"/>
    <property type="project" value="UniProtKB-KW"/>
</dbReference>